<keyword evidence="2" id="KW-0732">Signal</keyword>
<feature type="chain" id="PRO_5040501920" description="GPI anchored serine-threonine rich protein" evidence="2">
    <location>
        <begin position="19"/>
        <end position="228"/>
    </location>
</feature>
<dbReference type="EMBL" id="SWKV01000068">
    <property type="protein sequence ID" value="KAF3034417.1"/>
    <property type="molecule type" value="Genomic_DNA"/>
</dbReference>
<feature type="region of interest" description="Disordered" evidence="1">
    <location>
        <begin position="170"/>
        <end position="207"/>
    </location>
</feature>
<evidence type="ECO:0000256" key="1">
    <source>
        <dbReference type="SAM" id="MobiDB-lite"/>
    </source>
</evidence>
<sequence>MFKPTIFLPLLTAAVVSADMSALLVRRQTIPVPCSADGRKDCGSGCIDATWTCCPSGAGGCPPTAYCSLGSNGLYGCCPLGEDCEGDGGSRTTGGGIIVSVSTTTIIDDSTSTIIDDSTSTIVDDSTSTTTEDVTSTLTSTATSTVTGADDESSTSTLTLTSTSALTLTSVSPPPVLPSSHTSTLSSNVTTGSPTAPTSPPEFTGGAHAQAQDIAGWLLAMALPLFVL</sequence>
<gene>
    <name evidence="3" type="ORF">E8E12_005967</name>
</gene>
<evidence type="ECO:0000313" key="3">
    <source>
        <dbReference type="EMBL" id="KAF3034417.1"/>
    </source>
</evidence>
<reference evidence="3" key="1">
    <citation type="submission" date="2019-04" db="EMBL/GenBank/DDBJ databases">
        <title>Sequencing of skin fungus with MAO and IRED activity.</title>
        <authorList>
            <person name="Marsaioli A.J."/>
            <person name="Bonatto J.M.C."/>
            <person name="Reis Junior O."/>
        </authorList>
    </citation>
    <scope>NUCLEOTIDE SEQUENCE</scope>
    <source>
        <strain evidence="3">28M1</strain>
    </source>
</reference>
<evidence type="ECO:0008006" key="5">
    <source>
        <dbReference type="Google" id="ProtNLM"/>
    </source>
</evidence>
<dbReference type="Proteomes" id="UP000758155">
    <property type="component" value="Unassembled WGS sequence"/>
</dbReference>
<feature type="signal peptide" evidence="2">
    <location>
        <begin position="1"/>
        <end position="18"/>
    </location>
</feature>
<name>A0A9P4WK24_9PLEO</name>
<dbReference type="AlphaFoldDB" id="A0A9P4WK24"/>
<organism evidence="3 4">
    <name type="scientific">Didymella heteroderae</name>
    <dbReference type="NCBI Taxonomy" id="1769908"/>
    <lineage>
        <taxon>Eukaryota</taxon>
        <taxon>Fungi</taxon>
        <taxon>Dikarya</taxon>
        <taxon>Ascomycota</taxon>
        <taxon>Pezizomycotina</taxon>
        <taxon>Dothideomycetes</taxon>
        <taxon>Pleosporomycetidae</taxon>
        <taxon>Pleosporales</taxon>
        <taxon>Pleosporineae</taxon>
        <taxon>Didymellaceae</taxon>
        <taxon>Didymella</taxon>
    </lineage>
</organism>
<evidence type="ECO:0000313" key="4">
    <source>
        <dbReference type="Proteomes" id="UP000758155"/>
    </source>
</evidence>
<protein>
    <recommendedName>
        <fullName evidence="5">GPI anchored serine-threonine rich protein</fullName>
    </recommendedName>
</protein>
<evidence type="ECO:0000256" key="2">
    <source>
        <dbReference type="SAM" id="SignalP"/>
    </source>
</evidence>
<accession>A0A9P4WK24</accession>
<feature type="compositionally biased region" description="Low complexity" evidence="1">
    <location>
        <begin position="178"/>
        <end position="196"/>
    </location>
</feature>
<comment type="caution">
    <text evidence="3">The sequence shown here is derived from an EMBL/GenBank/DDBJ whole genome shotgun (WGS) entry which is preliminary data.</text>
</comment>
<keyword evidence="4" id="KW-1185">Reference proteome</keyword>
<proteinExistence type="predicted"/>
<dbReference type="OrthoDB" id="3945368at2759"/>